<evidence type="ECO:0000313" key="4">
    <source>
        <dbReference type="Proteomes" id="UP000694251"/>
    </source>
</evidence>
<dbReference type="AlphaFoldDB" id="A0A8T1XBM8"/>
<feature type="region of interest" description="Disordered" evidence="2">
    <location>
        <begin position="344"/>
        <end position="441"/>
    </location>
</feature>
<dbReference type="Pfam" id="PF11690">
    <property type="entry name" value="DUF3287"/>
    <property type="match status" value="1"/>
</dbReference>
<evidence type="ECO:0000256" key="2">
    <source>
        <dbReference type="SAM" id="MobiDB-lite"/>
    </source>
</evidence>
<protein>
    <submittedName>
        <fullName evidence="3">Uncharacterized protein</fullName>
    </submittedName>
</protein>
<name>A0A8T1XBM8_ARASU</name>
<dbReference type="EMBL" id="JAEFBJ010000087">
    <property type="protein sequence ID" value="KAG7530556.1"/>
    <property type="molecule type" value="Genomic_DNA"/>
</dbReference>
<keyword evidence="1" id="KW-0175">Coiled coil</keyword>
<accession>A0A8T1XBM8</accession>
<sequence>MSNLPSEIREYEVEDLEAFMGEETEPHIQTGDGFDLHPQSQSTVDSLNDLRRLYHIPPKVEMVVPEPYESPESGREGYCCAYEIYFKGCGLFFPLPVILPVYLNHLRIAFSQMSPNMLRYLMCTFTVAAEAGYSLGLSELLEFFQARESQTSGYYALYPIADRNLIDGLPLNDNAWRKFWFFFRIDNFSVQSSSELLRFCWSSNLGPQIRPVPSVDFLNFYKAVLERPVNWNSFTLERIHGAGHSVRMGLTHPVDPPPAKIDLSSLNARDRRRIREANKKVKDQISQIGKNKKNVSSAGDDKIYRKTLLVDDGSLEGSKSMAVTTNNSPPSTPAIDNMVTATAEEEGLTGDSSFMKKRKAEELEPPLQGRPKSIRKDRAAPSNLSIPESAEAQDENPDSGIVLKEPLSSEMLPPRRPRGNTSRARSSPNSGLVARASSQSDKEKIGNMFRCFHTRFGKKLPSFERWRPDIKRMYISHSFHSSQATLDVNGIINHYEEELAKVSKKAVVAEGEIEKLQSSSRLVQETAGLDSARREEIERLERSGEETKKDLAETEQKLKNLLADHDFARGESELLKSELSKVKTVAEELERKNESLSTLKDQDLKKSHDAETEAKLATAPQPYLDLQQFASEFADSPPLTEPNTGLSLDEMMLTGSPRAQFNEFGTNIDRISSGRTQGFPGQDLAISSIMGDDFESRSEPPQGTSSLNPEVVLTTQDVNVGDAPISSQVGDEGGESLFPTGDGFTPHGVAIPCFLSSMSKEEKIECYEFMEQITERYVFLCSERKRRVLEDRIARTERKMRRLQSDVHNWERRGFDSIARIPGSLRKHIRFLKKHWDIYQRSLEPDERENGSSSDEVPSTNSPPS</sequence>
<keyword evidence="4" id="KW-1185">Reference proteome</keyword>
<dbReference type="PANTHER" id="PTHR31099:SF37">
    <property type="entry name" value="MYOSIN HEAVY CHAIN-LIKE PROTEIN"/>
    <property type="match status" value="1"/>
</dbReference>
<dbReference type="OrthoDB" id="1750920at2759"/>
<feature type="compositionally biased region" description="Basic and acidic residues" evidence="2">
    <location>
        <begin position="531"/>
        <end position="551"/>
    </location>
</feature>
<feature type="region of interest" description="Disordered" evidence="2">
    <location>
        <begin position="590"/>
        <end position="611"/>
    </location>
</feature>
<feature type="region of interest" description="Disordered" evidence="2">
    <location>
        <begin position="525"/>
        <end position="551"/>
    </location>
</feature>
<feature type="compositionally biased region" description="Polar residues" evidence="2">
    <location>
        <begin position="284"/>
        <end position="297"/>
    </location>
</feature>
<feature type="compositionally biased region" description="Polar residues" evidence="2">
    <location>
        <begin position="851"/>
        <end position="865"/>
    </location>
</feature>
<dbReference type="Proteomes" id="UP000694251">
    <property type="component" value="Unassembled WGS sequence"/>
</dbReference>
<gene>
    <name evidence="3" type="ORF">ISN44_Un87g000030</name>
</gene>
<feature type="coiled-coil region" evidence="1">
    <location>
        <begin position="786"/>
        <end position="813"/>
    </location>
</feature>
<dbReference type="PANTHER" id="PTHR31099">
    <property type="entry name" value="OS06G0165300 PROTEIN"/>
    <property type="match status" value="1"/>
</dbReference>
<feature type="region of interest" description="Disordered" evidence="2">
    <location>
        <begin position="843"/>
        <end position="865"/>
    </location>
</feature>
<evidence type="ECO:0000256" key="1">
    <source>
        <dbReference type="SAM" id="Coils"/>
    </source>
</evidence>
<evidence type="ECO:0000313" key="3">
    <source>
        <dbReference type="EMBL" id="KAG7530556.1"/>
    </source>
</evidence>
<reference evidence="3 4" key="1">
    <citation type="submission" date="2020-12" db="EMBL/GenBank/DDBJ databases">
        <title>Concerted genomic and epigenomic changes stabilize Arabidopsis allopolyploids.</title>
        <authorList>
            <person name="Chen Z."/>
        </authorList>
    </citation>
    <scope>NUCLEOTIDE SEQUENCE [LARGE SCALE GENOMIC DNA]</scope>
    <source>
        <strain evidence="3">As9502</strain>
        <tissue evidence="3">Leaf</tissue>
    </source>
</reference>
<comment type="caution">
    <text evidence="3">The sequence shown here is derived from an EMBL/GenBank/DDBJ whole genome shotgun (WGS) entry which is preliminary data.</text>
</comment>
<organism evidence="3 4">
    <name type="scientific">Arabidopsis suecica</name>
    <name type="common">Swedish thale-cress</name>
    <name type="synonym">Cardaminopsis suecica</name>
    <dbReference type="NCBI Taxonomy" id="45249"/>
    <lineage>
        <taxon>Eukaryota</taxon>
        <taxon>Viridiplantae</taxon>
        <taxon>Streptophyta</taxon>
        <taxon>Embryophyta</taxon>
        <taxon>Tracheophyta</taxon>
        <taxon>Spermatophyta</taxon>
        <taxon>Magnoliopsida</taxon>
        <taxon>eudicotyledons</taxon>
        <taxon>Gunneridae</taxon>
        <taxon>Pentapetalae</taxon>
        <taxon>rosids</taxon>
        <taxon>malvids</taxon>
        <taxon>Brassicales</taxon>
        <taxon>Brassicaceae</taxon>
        <taxon>Camelineae</taxon>
        <taxon>Arabidopsis</taxon>
    </lineage>
</organism>
<proteinExistence type="predicted"/>
<feature type="compositionally biased region" description="Polar residues" evidence="2">
    <location>
        <begin position="419"/>
        <end position="430"/>
    </location>
</feature>
<feature type="region of interest" description="Disordered" evidence="2">
    <location>
        <begin position="278"/>
        <end position="297"/>
    </location>
</feature>
<dbReference type="InterPro" id="IPR021704">
    <property type="entry name" value="DUF3287"/>
</dbReference>